<dbReference type="Pfam" id="PF11382">
    <property type="entry name" value="MctB"/>
    <property type="match status" value="1"/>
</dbReference>
<protein>
    <submittedName>
        <fullName evidence="1">Copper transporter</fullName>
    </submittedName>
</protein>
<keyword evidence="2" id="KW-1185">Reference proteome</keyword>
<reference evidence="1 2" key="1">
    <citation type="submission" date="2023-03" db="EMBL/GenBank/DDBJ databases">
        <title>Complete genome of Arcanobacterium canis strain DSM 25104 isolated in 2010 from a canine otitis externa in Germany.</title>
        <authorList>
            <person name="Borowiak M."/>
            <person name="Kreitlow A."/>
            <person name="Malorny B."/>
            <person name="Laemmler C."/>
            <person name="Prenger-Berninghoff E."/>
            <person name="Ploetz M."/>
            <person name="Abdulmawjood A."/>
        </authorList>
    </citation>
    <scope>NUCLEOTIDE SEQUENCE [LARGE SCALE GENOMIC DNA]</scope>
    <source>
        <strain evidence="1 2">DSM 25104</strain>
    </source>
</reference>
<dbReference type="Proteomes" id="UP001215216">
    <property type="component" value="Chromosome"/>
</dbReference>
<proteinExistence type="predicted"/>
<dbReference type="InterPro" id="IPR021522">
    <property type="entry name" value="MctB"/>
</dbReference>
<evidence type="ECO:0000313" key="2">
    <source>
        <dbReference type="Proteomes" id="UP001215216"/>
    </source>
</evidence>
<gene>
    <name evidence="1" type="ORF">P7079_03730</name>
</gene>
<name>A0ABY8G031_9ACTO</name>
<dbReference type="EMBL" id="CP121208">
    <property type="protein sequence ID" value="WFM84094.1"/>
    <property type="molecule type" value="Genomic_DNA"/>
</dbReference>
<organism evidence="1 2">
    <name type="scientific">Arcanobacterium canis</name>
    <dbReference type="NCBI Taxonomy" id="999183"/>
    <lineage>
        <taxon>Bacteria</taxon>
        <taxon>Bacillati</taxon>
        <taxon>Actinomycetota</taxon>
        <taxon>Actinomycetes</taxon>
        <taxon>Actinomycetales</taxon>
        <taxon>Actinomycetaceae</taxon>
        <taxon>Arcanobacterium</taxon>
    </lineage>
</organism>
<accession>A0ABY8G031</accession>
<dbReference type="RefSeq" id="WP_278013489.1">
    <property type="nucleotide sequence ID" value="NZ_CP121208.1"/>
</dbReference>
<evidence type="ECO:0000313" key="1">
    <source>
        <dbReference type="EMBL" id="WFM84094.1"/>
    </source>
</evidence>
<sequence>MVDFRYHLVSLVSVFLALAIGVILGAGPLQNSIGTALSNRVEALSDTNATLASQNEGLTKSQDAQNQAMAQLIPSLSKDALAGKAVAFVVFPGAQDDVVSQARDAVSKAGAKITGAMNINEAWTSSANTAFRTAFADQVKSYVASKPEAQDPNSVLGAALAQVVISGTKDPANADLPNLLTGAKTPLVTLDDLGAKADAVVIITADTELPGTPNKMNPEQKAQMEYDAKALAGVAEIVATKAPTVVFGSADSANDVARVVREAKSKASTVDSPALTVSQLNVVLALVQELAGKEVNLGFDDGVSAAVGPLEKVPAPAATAKADAK</sequence>